<accession>A0ABU1CE17</accession>
<evidence type="ECO:0008006" key="3">
    <source>
        <dbReference type="Google" id="ProtNLM"/>
    </source>
</evidence>
<protein>
    <recommendedName>
        <fullName evidence="3">Secreted protein</fullName>
    </recommendedName>
</protein>
<name>A0ABU1CE17_9GAMM</name>
<sequence>MLSLLLLLLLLLRLPPWNGSEPRAVRSFFFIIHRAGGVNVAEHSFHSDIPARLQADAVPFETASTCALESIHPTAASAS</sequence>
<reference evidence="1 2" key="1">
    <citation type="submission" date="2023-04" db="EMBL/GenBank/DDBJ databases">
        <title>Lysobacter sp. strain UC isolated from soil sample.</title>
        <authorList>
            <person name="Choksket S."/>
            <person name="Harshvardhan F."/>
            <person name="Rana R."/>
            <person name="Patil P.B."/>
            <person name="Korpole S."/>
        </authorList>
    </citation>
    <scope>NUCLEOTIDE SEQUENCE [LARGE SCALE GENOMIC DNA]</scope>
    <source>
        <strain evidence="1 2">UC</strain>
    </source>
</reference>
<organism evidence="1 2">
    <name type="scientific">Lysobacter arvi</name>
    <dbReference type="NCBI Taxonomy" id="3038776"/>
    <lineage>
        <taxon>Bacteria</taxon>
        <taxon>Pseudomonadati</taxon>
        <taxon>Pseudomonadota</taxon>
        <taxon>Gammaproteobacteria</taxon>
        <taxon>Lysobacterales</taxon>
        <taxon>Lysobacteraceae</taxon>
        <taxon>Lysobacter</taxon>
    </lineage>
</organism>
<dbReference type="Proteomes" id="UP001233535">
    <property type="component" value="Unassembled WGS sequence"/>
</dbReference>
<comment type="caution">
    <text evidence="1">The sequence shown here is derived from an EMBL/GenBank/DDBJ whole genome shotgun (WGS) entry which is preliminary data.</text>
</comment>
<keyword evidence="2" id="KW-1185">Reference proteome</keyword>
<gene>
    <name evidence="1" type="ORF">P8609_06570</name>
</gene>
<dbReference type="EMBL" id="JARUHG010000001">
    <property type="protein sequence ID" value="MDR0182634.1"/>
    <property type="molecule type" value="Genomic_DNA"/>
</dbReference>
<proteinExistence type="predicted"/>
<evidence type="ECO:0000313" key="2">
    <source>
        <dbReference type="Proteomes" id="UP001233535"/>
    </source>
</evidence>
<evidence type="ECO:0000313" key="1">
    <source>
        <dbReference type="EMBL" id="MDR0182634.1"/>
    </source>
</evidence>